<dbReference type="EnsemblPlants" id="Pp3c4_21920V3.2">
    <property type="protein sequence ID" value="Pp3c4_21920V3.2"/>
    <property type="gene ID" value="Pp3c4_21920"/>
</dbReference>
<evidence type="ECO:0000256" key="1">
    <source>
        <dbReference type="ARBA" id="ARBA00001954"/>
    </source>
</evidence>
<dbReference type="EnsemblPlants" id="Pp3c4_21920V3.4">
    <property type="protein sequence ID" value="Pp3c4_21920V3.4"/>
    <property type="gene ID" value="Pp3c4_21920"/>
</dbReference>
<evidence type="ECO:0000256" key="9">
    <source>
        <dbReference type="ARBA" id="ARBA00022946"/>
    </source>
</evidence>
<keyword evidence="9" id="KW-0809">Transit peptide</keyword>
<reference evidence="16" key="3">
    <citation type="submission" date="2020-12" db="UniProtKB">
        <authorList>
            <consortium name="EnsemblPlants"/>
        </authorList>
    </citation>
    <scope>IDENTIFICATION</scope>
</reference>
<dbReference type="Pfam" id="PF03405">
    <property type="entry name" value="FA_desaturase_2"/>
    <property type="match status" value="1"/>
</dbReference>
<feature type="binding site" evidence="14">
    <location>
        <position position="281"/>
    </location>
    <ligand>
        <name>Fe cation</name>
        <dbReference type="ChEBI" id="CHEBI:24875"/>
        <label>2</label>
    </ligand>
</feature>
<dbReference type="GO" id="GO:0046872">
    <property type="term" value="F:metal ion binding"/>
    <property type="evidence" value="ECO:0007669"/>
    <property type="project" value="UniProtKB-KW"/>
</dbReference>
<dbReference type="OrthoDB" id="1924153at2759"/>
<evidence type="ECO:0000256" key="5">
    <source>
        <dbReference type="ARBA" id="ARBA00022528"/>
    </source>
</evidence>
<evidence type="ECO:0000256" key="3">
    <source>
        <dbReference type="ARBA" id="ARBA00008749"/>
    </source>
</evidence>
<evidence type="ECO:0000256" key="4">
    <source>
        <dbReference type="ARBA" id="ARBA00022516"/>
    </source>
</evidence>
<dbReference type="EnsemblPlants" id="Pp3c4_21920V3.5">
    <property type="protein sequence ID" value="Pp3c4_21920V3.5"/>
    <property type="gene ID" value="Pp3c4_21920"/>
</dbReference>
<dbReference type="EMBL" id="ABEU02000004">
    <property type="protein sequence ID" value="PNR55686.1"/>
    <property type="molecule type" value="Genomic_DNA"/>
</dbReference>
<evidence type="ECO:0000256" key="10">
    <source>
        <dbReference type="ARBA" id="ARBA00023002"/>
    </source>
</evidence>
<dbReference type="Proteomes" id="UP000006727">
    <property type="component" value="Chromosome 4"/>
</dbReference>
<comment type="subcellular location">
    <subcellularLocation>
        <location evidence="2">Plastid</location>
        <location evidence="2">Chloroplast</location>
    </subcellularLocation>
</comment>
<proteinExistence type="inferred from homology"/>
<evidence type="ECO:0000256" key="11">
    <source>
        <dbReference type="ARBA" id="ARBA00023004"/>
    </source>
</evidence>
<feature type="binding site" evidence="14">
    <location>
        <position position="198"/>
    </location>
    <ligand>
        <name>Fe cation</name>
        <dbReference type="ChEBI" id="CHEBI:24875"/>
        <label>1</label>
    </ligand>
</feature>
<evidence type="ECO:0000256" key="2">
    <source>
        <dbReference type="ARBA" id="ARBA00004229"/>
    </source>
</evidence>
<evidence type="ECO:0000256" key="12">
    <source>
        <dbReference type="ARBA" id="ARBA00023098"/>
    </source>
</evidence>
<dbReference type="PIRSF" id="PIRSF000346">
    <property type="entry name" value="Dlt9_acylACP_des"/>
    <property type="match status" value="1"/>
</dbReference>
<dbReference type="EnsemblPlants" id="Pp3c4_21920V3.1">
    <property type="protein sequence ID" value="Pp3c4_21920V3.1"/>
    <property type="gene ID" value="Pp3c4_21920"/>
</dbReference>
<dbReference type="InterPro" id="IPR009078">
    <property type="entry name" value="Ferritin-like_SF"/>
</dbReference>
<evidence type="ECO:0000313" key="15">
    <source>
        <dbReference type="EMBL" id="PNR55686.1"/>
    </source>
</evidence>
<sequence>MASRGLLESPMRIAAASSSSFAGRLKLEEGSQPLNLKSTVRRRKSLKMSMTASLPREKQEAHVNTILRDDAASYRLRTRQVEHIPVENLEVIAAMDSWAQENLLPLLKPVAKSWQPQDFLPDSSSESFLEEVRELRERAKELPDDYLVCLVGDMITEEALPTYQTMFNTFEGVRDQTGCSNTPWGLWIRAWTAEENRHGDLLNRYLYLCGRVDMRMVESTTQYLIGSGMEPQIDQNPYNGFVYTSFQERATFISHGNTARHAKQLGEHKLASICGTIAADEKRHEIAYSRIMSKIFELDPNGAMLSFQDMMKKKITMPAHLMYDGANRSLFDDYASVAQRCGVYTALDYASIMNHLIKVWNVESLTDLSSEAQQAQEFVCQLPARIHRLAERSQSRAKRDSPRRKPFSWIHRREVDLL</sequence>
<keyword evidence="10" id="KW-0560">Oxidoreductase</keyword>
<dbReference type="InterPro" id="IPR005067">
    <property type="entry name" value="Fatty_acid_desaturase-2"/>
</dbReference>
<evidence type="ECO:0000256" key="8">
    <source>
        <dbReference type="ARBA" id="ARBA00022832"/>
    </source>
</evidence>
<dbReference type="Gramene" id="Pp3c4_21920V3.6">
    <property type="protein sequence ID" value="Pp3c4_21920V3.6"/>
    <property type="gene ID" value="Pp3c4_21920"/>
</dbReference>
<evidence type="ECO:0000313" key="17">
    <source>
        <dbReference type="Proteomes" id="UP000006727"/>
    </source>
</evidence>
<dbReference type="STRING" id="3218.A0A2K1KPL7"/>
<keyword evidence="5" id="KW-0150">Chloroplast</keyword>
<dbReference type="SUPFAM" id="SSF47240">
    <property type="entry name" value="Ferritin-like"/>
    <property type="match status" value="1"/>
</dbReference>
<dbReference type="GO" id="GO:0009507">
    <property type="term" value="C:chloroplast"/>
    <property type="evidence" value="ECO:0007669"/>
    <property type="project" value="UniProtKB-SubCell"/>
</dbReference>
<reference evidence="15 17" key="1">
    <citation type="journal article" date="2008" name="Science">
        <title>The Physcomitrella genome reveals evolutionary insights into the conquest of land by plants.</title>
        <authorList>
            <person name="Rensing S."/>
            <person name="Lang D."/>
            <person name="Zimmer A."/>
            <person name="Terry A."/>
            <person name="Salamov A."/>
            <person name="Shapiro H."/>
            <person name="Nishiyama T."/>
            <person name="Perroud P.-F."/>
            <person name="Lindquist E."/>
            <person name="Kamisugi Y."/>
            <person name="Tanahashi T."/>
            <person name="Sakakibara K."/>
            <person name="Fujita T."/>
            <person name="Oishi K."/>
            <person name="Shin-I T."/>
            <person name="Kuroki Y."/>
            <person name="Toyoda A."/>
            <person name="Suzuki Y."/>
            <person name="Hashimoto A."/>
            <person name="Yamaguchi K."/>
            <person name="Sugano A."/>
            <person name="Kohara Y."/>
            <person name="Fujiyama A."/>
            <person name="Anterola A."/>
            <person name="Aoki S."/>
            <person name="Ashton N."/>
            <person name="Barbazuk W.B."/>
            <person name="Barker E."/>
            <person name="Bennetzen J."/>
            <person name="Bezanilla M."/>
            <person name="Blankenship R."/>
            <person name="Cho S.H."/>
            <person name="Dutcher S."/>
            <person name="Estelle M."/>
            <person name="Fawcett J.A."/>
            <person name="Gundlach H."/>
            <person name="Hanada K."/>
            <person name="Heyl A."/>
            <person name="Hicks K.A."/>
            <person name="Hugh J."/>
            <person name="Lohr M."/>
            <person name="Mayer K."/>
            <person name="Melkozernov A."/>
            <person name="Murata T."/>
            <person name="Nelson D."/>
            <person name="Pils B."/>
            <person name="Prigge M."/>
            <person name="Reiss B."/>
            <person name="Renner T."/>
            <person name="Rombauts S."/>
            <person name="Rushton P."/>
            <person name="Sanderfoot A."/>
            <person name="Schween G."/>
            <person name="Shiu S.-H."/>
            <person name="Stueber K."/>
            <person name="Theodoulou F.L."/>
            <person name="Tu H."/>
            <person name="Van de Peer Y."/>
            <person name="Verrier P.J."/>
            <person name="Waters E."/>
            <person name="Wood A."/>
            <person name="Yang L."/>
            <person name="Cove D."/>
            <person name="Cuming A."/>
            <person name="Hasebe M."/>
            <person name="Lucas S."/>
            <person name="Mishler D.B."/>
            <person name="Reski R."/>
            <person name="Grigoriev I."/>
            <person name="Quatrano R.S."/>
            <person name="Boore J.L."/>
        </authorList>
    </citation>
    <scope>NUCLEOTIDE SEQUENCE [LARGE SCALE GENOMIC DNA]</scope>
    <source>
        <strain evidence="16 17">cv. Gransden 2004</strain>
    </source>
</reference>
<evidence type="ECO:0000256" key="14">
    <source>
        <dbReference type="PIRSR" id="PIRSR000346-1"/>
    </source>
</evidence>
<dbReference type="RefSeq" id="XP_024373918.1">
    <property type="nucleotide sequence ID" value="XM_024518150.2"/>
</dbReference>
<dbReference type="Gene3D" id="1.10.620.20">
    <property type="entry name" value="Ribonucleotide Reductase, subunit A"/>
    <property type="match status" value="1"/>
</dbReference>
<dbReference type="GeneID" id="112281526"/>
<feature type="binding site" evidence="14">
    <location>
        <position position="284"/>
    </location>
    <ligand>
        <name>Fe cation</name>
        <dbReference type="ChEBI" id="CHEBI:24875"/>
        <label>2</label>
    </ligand>
</feature>
<dbReference type="PaxDb" id="3218-PP1S430_24V6.1"/>
<keyword evidence="17" id="KW-1185">Reference proteome</keyword>
<dbReference type="InterPro" id="IPR012348">
    <property type="entry name" value="RNR-like"/>
</dbReference>
<dbReference type="OMA" id="WIHRREV"/>
<dbReference type="PANTHER" id="PTHR31155">
    <property type="entry name" value="ACYL- ACYL-CARRIER-PROTEIN DESATURASE-RELATED"/>
    <property type="match status" value="1"/>
</dbReference>
<gene>
    <name evidence="16" type="primary">LOC112281526</name>
    <name evidence="15" type="ORF">PHYPA_006583</name>
</gene>
<feature type="binding site" evidence="14">
    <location>
        <position position="281"/>
    </location>
    <ligand>
        <name>Fe cation</name>
        <dbReference type="ChEBI" id="CHEBI:24875"/>
        <label>1</label>
    </ligand>
</feature>
<keyword evidence="4" id="KW-0444">Lipid biosynthesis</keyword>
<accession>A0A2K1KPL7</accession>
<evidence type="ECO:0008006" key="18">
    <source>
        <dbReference type="Google" id="ProtNLM"/>
    </source>
</evidence>
<dbReference type="KEGG" id="ppp:112281526"/>
<dbReference type="GO" id="GO:0006631">
    <property type="term" value="P:fatty acid metabolic process"/>
    <property type="evidence" value="ECO:0000318"/>
    <property type="project" value="GO_Central"/>
</dbReference>
<organism evidence="15">
    <name type="scientific">Physcomitrium patens</name>
    <name type="common">Spreading-leaved earth moss</name>
    <name type="synonym">Physcomitrella patens</name>
    <dbReference type="NCBI Taxonomy" id="3218"/>
    <lineage>
        <taxon>Eukaryota</taxon>
        <taxon>Viridiplantae</taxon>
        <taxon>Streptophyta</taxon>
        <taxon>Embryophyta</taxon>
        <taxon>Bryophyta</taxon>
        <taxon>Bryophytina</taxon>
        <taxon>Bryopsida</taxon>
        <taxon>Funariidae</taxon>
        <taxon>Funariales</taxon>
        <taxon>Funariaceae</taxon>
        <taxon>Physcomitrium</taxon>
    </lineage>
</organism>
<feature type="binding site" evidence="14">
    <location>
        <position position="195"/>
    </location>
    <ligand>
        <name>Fe cation</name>
        <dbReference type="ChEBI" id="CHEBI:24875"/>
        <label>2</label>
    </ligand>
</feature>
<dbReference type="Gramene" id="Pp3c4_21920V3.4">
    <property type="protein sequence ID" value="Pp3c4_21920V3.4"/>
    <property type="gene ID" value="Pp3c4_21920"/>
</dbReference>
<dbReference type="Gramene" id="Pp3c4_21920V3.3">
    <property type="protein sequence ID" value="Pp3c4_21920V3.3"/>
    <property type="gene ID" value="Pp3c4_21920"/>
</dbReference>
<protein>
    <recommendedName>
        <fullName evidence="18">Acyl-[acyl-carrier-protein] desaturase</fullName>
    </recommendedName>
</protein>
<comment type="cofactor">
    <cofactor evidence="14">
        <name>Fe cation</name>
        <dbReference type="ChEBI" id="CHEBI:24875"/>
    </cofactor>
    <text evidence="14">Binds 2 iron ions per subunit.</text>
</comment>
<dbReference type="EnsemblPlants" id="Pp3c4_21920V3.6">
    <property type="protein sequence ID" value="Pp3c4_21920V3.6"/>
    <property type="gene ID" value="Pp3c4_21920"/>
</dbReference>
<keyword evidence="13" id="KW-0275">Fatty acid biosynthesis</keyword>
<dbReference type="GO" id="GO:0045300">
    <property type="term" value="F:stearoyl-[ACP] desaturase activity"/>
    <property type="evidence" value="ECO:0000318"/>
    <property type="project" value="GO_Central"/>
</dbReference>
<evidence type="ECO:0000256" key="13">
    <source>
        <dbReference type="ARBA" id="ARBA00023160"/>
    </source>
</evidence>
<dbReference type="AlphaFoldDB" id="A0A2K1KPL7"/>
<dbReference type="EnsemblPlants" id="Pp3c4_21920V3.3">
    <property type="protein sequence ID" value="Pp3c4_21920V3.3"/>
    <property type="gene ID" value="Pp3c4_21920"/>
</dbReference>
<keyword evidence="7 14" id="KW-0479">Metal-binding</keyword>
<evidence type="ECO:0000256" key="6">
    <source>
        <dbReference type="ARBA" id="ARBA00022640"/>
    </source>
</evidence>
<evidence type="ECO:0000256" key="7">
    <source>
        <dbReference type="ARBA" id="ARBA00022723"/>
    </source>
</evidence>
<comment type="cofactor">
    <cofactor evidence="1">
        <name>Fe(2+)</name>
        <dbReference type="ChEBI" id="CHEBI:29033"/>
    </cofactor>
</comment>
<dbReference type="Gramene" id="Pp3c4_21920V3.1">
    <property type="protein sequence ID" value="Pp3c4_21920V3.1"/>
    <property type="gene ID" value="Pp3c4_21920"/>
</dbReference>
<dbReference type="Gramene" id="Pp3c4_21920V3.5">
    <property type="protein sequence ID" value="Pp3c4_21920V3.5"/>
    <property type="gene ID" value="Pp3c4_21920"/>
</dbReference>
<dbReference type="GO" id="GO:0006633">
    <property type="term" value="P:fatty acid biosynthetic process"/>
    <property type="evidence" value="ECO:0007669"/>
    <property type="project" value="UniProtKB-KW"/>
</dbReference>
<comment type="similarity">
    <text evidence="3">Belongs to the fatty acid desaturase type 2 family.</text>
</comment>
<dbReference type="CDD" id="cd01050">
    <property type="entry name" value="Acyl_ACP_Desat"/>
    <property type="match status" value="1"/>
</dbReference>
<keyword evidence="6" id="KW-0934">Plastid</keyword>
<dbReference type="RefSeq" id="XP_024373922.1">
    <property type="nucleotide sequence ID" value="XM_024518154.2"/>
</dbReference>
<keyword evidence="12" id="KW-0443">Lipid metabolism</keyword>
<dbReference type="FunFam" id="1.10.620.20:FF:000002">
    <property type="entry name" value="Stearoyl-[acyl-carrier-protein] 9-desaturase, chloroplastic"/>
    <property type="match status" value="1"/>
</dbReference>
<dbReference type="Gramene" id="Pp3c4_21920V3.2">
    <property type="protein sequence ID" value="Pp3c4_21920V3.2"/>
    <property type="gene ID" value="Pp3c4_21920"/>
</dbReference>
<dbReference type="PANTHER" id="PTHR31155:SF36">
    <property type="entry name" value="ACYL-[ACYL-CARRIER-PROTEIN] DESATURASE"/>
    <property type="match status" value="1"/>
</dbReference>
<keyword evidence="11 14" id="KW-0408">Iron</keyword>
<feature type="binding site" evidence="14">
    <location>
        <position position="248"/>
    </location>
    <ligand>
        <name>Fe cation</name>
        <dbReference type="ChEBI" id="CHEBI:24875"/>
        <label>2</label>
    </ligand>
</feature>
<dbReference type="RefSeq" id="XP_024373924.1">
    <property type="nucleotide sequence ID" value="XM_024518156.2"/>
</dbReference>
<feature type="binding site" evidence="14">
    <location>
        <position position="195"/>
    </location>
    <ligand>
        <name>Fe cation</name>
        <dbReference type="ChEBI" id="CHEBI:24875"/>
        <label>1</label>
    </ligand>
</feature>
<keyword evidence="8" id="KW-0276">Fatty acid metabolism</keyword>
<reference evidence="15 17" key="2">
    <citation type="journal article" date="2018" name="Plant J.">
        <title>The Physcomitrella patens chromosome-scale assembly reveals moss genome structure and evolution.</title>
        <authorList>
            <person name="Lang D."/>
            <person name="Ullrich K.K."/>
            <person name="Murat F."/>
            <person name="Fuchs J."/>
            <person name="Jenkins J."/>
            <person name="Haas F.B."/>
            <person name="Piednoel M."/>
            <person name="Gundlach H."/>
            <person name="Van Bel M."/>
            <person name="Meyberg R."/>
            <person name="Vives C."/>
            <person name="Morata J."/>
            <person name="Symeonidi A."/>
            <person name="Hiss M."/>
            <person name="Muchero W."/>
            <person name="Kamisugi Y."/>
            <person name="Saleh O."/>
            <person name="Blanc G."/>
            <person name="Decker E.L."/>
            <person name="van Gessel N."/>
            <person name="Grimwood J."/>
            <person name="Hayes R.D."/>
            <person name="Graham S.W."/>
            <person name="Gunter L.E."/>
            <person name="McDaniel S.F."/>
            <person name="Hoernstein S.N.W."/>
            <person name="Larsson A."/>
            <person name="Li F.W."/>
            <person name="Perroud P.F."/>
            <person name="Phillips J."/>
            <person name="Ranjan P."/>
            <person name="Rokshar D.S."/>
            <person name="Rothfels C.J."/>
            <person name="Schneider L."/>
            <person name="Shu S."/>
            <person name="Stevenson D.W."/>
            <person name="Thummler F."/>
            <person name="Tillich M."/>
            <person name="Villarreal Aguilar J.C."/>
            <person name="Widiez T."/>
            <person name="Wong G.K."/>
            <person name="Wymore A."/>
            <person name="Zhang Y."/>
            <person name="Zimmer A.D."/>
            <person name="Quatrano R.S."/>
            <person name="Mayer K.F.X."/>
            <person name="Goodstein D."/>
            <person name="Casacuberta J.M."/>
            <person name="Vandepoele K."/>
            <person name="Reski R."/>
            <person name="Cuming A.C."/>
            <person name="Tuskan G.A."/>
            <person name="Maumus F."/>
            <person name="Salse J."/>
            <person name="Schmutz J."/>
            <person name="Rensing S.A."/>
        </authorList>
    </citation>
    <scope>NUCLEOTIDE SEQUENCE [LARGE SCALE GENOMIC DNA]</scope>
    <source>
        <strain evidence="16 17">cv. Gransden 2004</strain>
    </source>
</reference>
<name>A0A2K1KPL7_PHYPA</name>
<feature type="binding site" evidence="14">
    <location>
        <position position="157"/>
    </location>
    <ligand>
        <name>Fe cation</name>
        <dbReference type="ChEBI" id="CHEBI:24875"/>
        <label>1</label>
    </ligand>
</feature>
<evidence type="ECO:0000313" key="16">
    <source>
        <dbReference type="EnsemblPlants" id="Pp3c4_21920V3.1"/>
    </source>
</evidence>